<dbReference type="InterPro" id="IPR029787">
    <property type="entry name" value="Nucleotide_cyclase"/>
</dbReference>
<dbReference type="PANTHER" id="PTHR44757:SF2">
    <property type="entry name" value="BIOFILM ARCHITECTURE MAINTENANCE PROTEIN MBAA"/>
    <property type="match status" value="1"/>
</dbReference>
<dbReference type="PROSITE" id="PS50883">
    <property type="entry name" value="EAL"/>
    <property type="match status" value="1"/>
</dbReference>
<keyword evidence="7" id="KW-1185">Reference proteome</keyword>
<sequence length="861" mass="94860">MEPSARQAAIQSGLGRYVALEWFEHAPGFVLVLAGPEFTVVHANDAYRRLVGHEDLIGLPLAKAVPELQEQENLLCLLRNVYRRSERHCESACPIRLRNASGGEPQLRYVDFVIQPIPGPEDSGVAGLLIQGCDVTMETVSRHDLQYSLTHDALTGLPNHALFRDRTERAIQRAARTPREVLVAMLDLDLFKRVNAWLGHDAGDRILAEIASRIAHAAGAQATVARENGDKFLVLVEAEHGALEPGLLRAVAEAVAQPLDYGDQRVCVTCCTGVATFPLSGQTTSALLMAADRALGRAKLEGPGTLCYEDASSGEAELQRFRLGFALRDALARGGLHVHYQPQVDLVSGKICAVEALVRWTTADGVEVSPAMLIAAAEECGLIGELGDWVLRTACSQLVRWHQLGFAGLRVAVNLSARQFSMPSLVTDIMRTLDEVGLEPRFLDLELTESVLMRDMEHAIECLSVLRRQGVRICLDDFGAGYSSLAYLQVLPIDVLKVDRSFMARVPEAANAAAIVDAIITMAHSLGMRVIAEGVEREVQCDFLSRHMCDEVQGYYVCKPVPAEAVTSLLRDGVGLQDHLLRFNRREPTLLLVDDEPTILYSLKRRLRNEGYQILTAANGQQGLQLLAEQQIDVVVSDHRMPEMDGIEFLRAVRQLYPDTVRILLSGFTELQTVTEAVNAGAIYKVLTKPWDDKQLLAHIREAFNHGAMANENRVLTLKLRTAYQQLSAANRQLETLLDQQRRVLRQDEISPDIAREALHQVPVAVLVSDDRCVIVLANHAARKLFGRHSPVLGENARHLFPELPRVLAPGRVATFEAQRGETVLRVLLSPMGNDTESRGWLLVVTPLHGLQCDAPPGIAD</sequence>
<dbReference type="InterPro" id="IPR052155">
    <property type="entry name" value="Biofilm_reg_signaling"/>
</dbReference>
<dbReference type="InterPro" id="IPR001633">
    <property type="entry name" value="EAL_dom"/>
</dbReference>
<dbReference type="SMART" id="SM00267">
    <property type="entry name" value="GGDEF"/>
    <property type="match status" value="1"/>
</dbReference>
<dbReference type="SMART" id="SM00052">
    <property type="entry name" value="EAL"/>
    <property type="match status" value="1"/>
</dbReference>
<dbReference type="Pfam" id="PF00990">
    <property type="entry name" value="GGDEF"/>
    <property type="match status" value="1"/>
</dbReference>
<dbReference type="Pfam" id="PF13188">
    <property type="entry name" value="PAS_8"/>
    <property type="match status" value="1"/>
</dbReference>
<dbReference type="AlphaFoldDB" id="A0A934SVA1"/>
<feature type="coiled-coil region" evidence="2">
    <location>
        <begin position="720"/>
        <end position="747"/>
    </location>
</feature>
<dbReference type="CDD" id="cd17569">
    <property type="entry name" value="REC_HupR-like"/>
    <property type="match status" value="1"/>
</dbReference>
<feature type="domain" description="EAL" evidence="4">
    <location>
        <begin position="320"/>
        <end position="574"/>
    </location>
</feature>
<dbReference type="PANTHER" id="PTHR44757">
    <property type="entry name" value="DIGUANYLATE CYCLASE DGCP"/>
    <property type="match status" value="1"/>
</dbReference>
<evidence type="ECO:0000256" key="1">
    <source>
        <dbReference type="PROSITE-ProRule" id="PRU00169"/>
    </source>
</evidence>
<dbReference type="InterPro" id="IPR011006">
    <property type="entry name" value="CheY-like_superfamily"/>
</dbReference>
<dbReference type="Gene3D" id="3.20.20.450">
    <property type="entry name" value="EAL domain"/>
    <property type="match status" value="1"/>
</dbReference>
<dbReference type="SMART" id="SM00448">
    <property type="entry name" value="REC"/>
    <property type="match status" value="1"/>
</dbReference>
<dbReference type="PROSITE" id="PS50887">
    <property type="entry name" value="GGDEF"/>
    <property type="match status" value="1"/>
</dbReference>
<dbReference type="SUPFAM" id="SSF52172">
    <property type="entry name" value="CheY-like"/>
    <property type="match status" value="1"/>
</dbReference>
<accession>A0A934SVA1</accession>
<gene>
    <name evidence="6" type="ORF">JJB74_02255</name>
</gene>
<feature type="domain" description="Response regulatory" evidence="3">
    <location>
        <begin position="589"/>
        <end position="704"/>
    </location>
</feature>
<evidence type="ECO:0000313" key="7">
    <source>
        <dbReference type="Proteomes" id="UP000622890"/>
    </source>
</evidence>
<evidence type="ECO:0000259" key="4">
    <source>
        <dbReference type="PROSITE" id="PS50883"/>
    </source>
</evidence>
<dbReference type="CDD" id="cd01949">
    <property type="entry name" value="GGDEF"/>
    <property type="match status" value="1"/>
</dbReference>
<dbReference type="Proteomes" id="UP000622890">
    <property type="component" value="Unassembled WGS sequence"/>
</dbReference>
<dbReference type="SMART" id="SM00091">
    <property type="entry name" value="PAS"/>
    <property type="match status" value="2"/>
</dbReference>
<dbReference type="NCBIfam" id="TIGR00254">
    <property type="entry name" value="GGDEF"/>
    <property type="match status" value="1"/>
</dbReference>
<dbReference type="SUPFAM" id="SSF55073">
    <property type="entry name" value="Nucleotide cyclase"/>
    <property type="match status" value="1"/>
</dbReference>
<dbReference type="Gene3D" id="3.40.50.2300">
    <property type="match status" value="1"/>
</dbReference>
<evidence type="ECO:0000256" key="2">
    <source>
        <dbReference type="SAM" id="Coils"/>
    </source>
</evidence>
<dbReference type="PROSITE" id="PS50110">
    <property type="entry name" value="RESPONSE_REGULATORY"/>
    <property type="match status" value="1"/>
</dbReference>
<dbReference type="SUPFAM" id="SSF55785">
    <property type="entry name" value="PYP-like sensor domain (PAS domain)"/>
    <property type="match status" value="2"/>
</dbReference>
<dbReference type="InterPro" id="IPR043128">
    <property type="entry name" value="Rev_trsase/Diguanyl_cyclase"/>
</dbReference>
<dbReference type="InterPro" id="IPR001789">
    <property type="entry name" value="Sig_transdc_resp-reg_receiver"/>
</dbReference>
<keyword evidence="1" id="KW-0597">Phosphoprotein</keyword>
<dbReference type="Gene3D" id="3.30.450.20">
    <property type="entry name" value="PAS domain"/>
    <property type="match status" value="2"/>
</dbReference>
<keyword evidence="2" id="KW-0175">Coiled coil</keyword>
<reference evidence="6" key="1">
    <citation type="submission" date="2021-01" db="EMBL/GenBank/DDBJ databases">
        <title>Genome sequence of strain Noviherbaspirillum sp. DKR-6.</title>
        <authorList>
            <person name="Chaudhary D.K."/>
        </authorList>
    </citation>
    <scope>NUCLEOTIDE SEQUENCE</scope>
    <source>
        <strain evidence="6">DKR-6</strain>
    </source>
</reference>
<dbReference type="Pfam" id="PF08448">
    <property type="entry name" value="PAS_4"/>
    <property type="match status" value="1"/>
</dbReference>
<comment type="caution">
    <text evidence="6">The sequence shown here is derived from an EMBL/GenBank/DDBJ whole genome shotgun (WGS) entry which is preliminary data.</text>
</comment>
<protein>
    <submittedName>
        <fullName evidence="6">EAL domain-containing protein</fullName>
    </submittedName>
</protein>
<evidence type="ECO:0000313" key="6">
    <source>
        <dbReference type="EMBL" id="MBK4733442.1"/>
    </source>
</evidence>
<dbReference type="InterPro" id="IPR000014">
    <property type="entry name" value="PAS"/>
</dbReference>
<proteinExistence type="predicted"/>
<dbReference type="InterPro" id="IPR035965">
    <property type="entry name" value="PAS-like_dom_sf"/>
</dbReference>
<dbReference type="InterPro" id="IPR000160">
    <property type="entry name" value="GGDEF_dom"/>
</dbReference>
<dbReference type="InterPro" id="IPR035919">
    <property type="entry name" value="EAL_sf"/>
</dbReference>
<dbReference type="EMBL" id="JAEPBG010000001">
    <property type="protein sequence ID" value="MBK4733442.1"/>
    <property type="molecule type" value="Genomic_DNA"/>
</dbReference>
<organism evidence="6 7">
    <name type="scientific">Noviherbaspirillum pedocola</name>
    <dbReference type="NCBI Taxonomy" id="2801341"/>
    <lineage>
        <taxon>Bacteria</taxon>
        <taxon>Pseudomonadati</taxon>
        <taxon>Pseudomonadota</taxon>
        <taxon>Betaproteobacteria</taxon>
        <taxon>Burkholderiales</taxon>
        <taxon>Oxalobacteraceae</taxon>
        <taxon>Noviherbaspirillum</taxon>
    </lineage>
</organism>
<dbReference type="Gene3D" id="3.30.70.270">
    <property type="match status" value="1"/>
</dbReference>
<evidence type="ECO:0000259" key="5">
    <source>
        <dbReference type="PROSITE" id="PS50887"/>
    </source>
</evidence>
<dbReference type="InterPro" id="IPR013656">
    <property type="entry name" value="PAS_4"/>
</dbReference>
<feature type="modified residue" description="4-aspartylphosphate" evidence="1">
    <location>
        <position position="638"/>
    </location>
</feature>
<dbReference type="CDD" id="cd01948">
    <property type="entry name" value="EAL"/>
    <property type="match status" value="1"/>
</dbReference>
<feature type="domain" description="GGDEF" evidence="5">
    <location>
        <begin position="179"/>
        <end position="311"/>
    </location>
</feature>
<name>A0A934SVA1_9BURK</name>
<dbReference type="SUPFAM" id="SSF141868">
    <property type="entry name" value="EAL domain-like"/>
    <property type="match status" value="1"/>
</dbReference>
<dbReference type="GO" id="GO:0000160">
    <property type="term" value="P:phosphorelay signal transduction system"/>
    <property type="evidence" value="ECO:0007669"/>
    <property type="project" value="InterPro"/>
</dbReference>
<evidence type="ECO:0000259" key="3">
    <source>
        <dbReference type="PROSITE" id="PS50110"/>
    </source>
</evidence>
<dbReference type="Pfam" id="PF00563">
    <property type="entry name" value="EAL"/>
    <property type="match status" value="1"/>
</dbReference>
<dbReference type="RefSeq" id="WP_200590205.1">
    <property type="nucleotide sequence ID" value="NZ_JAEPBG010000001.1"/>
</dbReference>
<dbReference type="Pfam" id="PF00072">
    <property type="entry name" value="Response_reg"/>
    <property type="match status" value="1"/>
</dbReference>